<dbReference type="HOGENOM" id="CLU_2761515_0_0_1"/>
<proteinExistence type="evidence at transcript level"/>
<accession>B7ZXQ6</accession>
<name>B7ZXQ6_MAIZE</name>
<reference evidence="1" key="2">
    <citation type="submission" date="2012-06" db="EMBL/GenBank/DDBJ databases">
        <authorList>
            <person name="Yu Y."/>
            <person name="Currie J."/>
            <person name="Lomeli R."/>
            <person name="Angelova A."/>
            <person name="Collura K."/>
            <person name="Wissotski M."/>
            <person name="Campos D."/>
            <person name="Kudrna D."/>
            <person name="Golser W."/>
            <person name="Ashely E."/>
            <person name="Descour A."/>
            <person name="Fernandes J."/>
            <person name="Soderlund C."/>
            <person name="Walbot V."/>
        </authorList>
    </citation>
    <scope>NUCLEOTIDE SEQUENCE</scope>
    <source>
        <strain evidence="1">B73</strain>
    </source>
</reference>
<evidence type="ECO:0000313" key="1">
    <source>
        <dbReference type="EMBL" id="ACL52705.1"/>
    </source>
</evidence>
<organism evidence="1">
    <name type="scientific">Zea mays</name>
    <name type="common">Maize</name>
    <dbReference type="NCBI Taxonomy" id="4577"/>
    <lineage>
        <taxon>Eukaryota</taxon>
        <taxon>Viridiplantae</taxon>
        <taxon>Streptophyta</taxon>
        <taxon>Embryophyta</taxon>
        <taxon>Tracheophyta</taxon>
        <taxon>Spermatophyta</taxon>
        <taxon>Magnoliopsida</taxon>
        <taxon>Liliopsida</taxon>
        <taxon>Poales</taxon>
        <taxon>Poaceae</taxon>
        <taxon>PACMAD clade</taxon>
        <taxon>Panicoideae</taxon>
        <taxon>Andropogonodae</taxon>
        <taxon>Andropogoneae</taxon>
        <taxon>Tripsacinae</taxon>
        <taxon>Zea</taxon>
    </lineage>
</organism>
<dbReference type="EMBL" id="BT054098">
    <property type="protein sequence ID" value="ACL52705.1"/>
    <property type="molecule type" value="mRNA"/>
</dbReference>
<sequence length="70" mass="8151">MVTRWLILRNSTIDFSLSFTGYIRSAGNVKSLPSINQARQQTKHNKEKMLMYCEYICIHCFDTDQSQDSS</sequence>
<protein>
    <submittedName>
        <fullName evidence="1">Uncharacterized protein</fullName>
    </submittedName>
</protein>
<reference evidence="1" key="1">
    <citation type="journal article" date="2009" name="PLoS Genet.">
        <title>Sequencing, mapping, and analysis of 27,455 maize full-length cDNAs.</title>
        <authorList>
            <person name="Soderlund C."/>
            <person name="Descour A."/>
            <person name="Kudrna D."/>
            <person name="Bomhoff M."/>
            <person name="Boyd L."/>
            <person name="Currie J."/>
            <person name="Angelova A."/>
            <person name="Collura K."/>
            <person name="Wissotski M."/>
            <person name="Ashley E."/>
            <person name="Morrow D."/>
            <person name="Fernandes J."/>
            <person name="Walbot V."/>
            <person name="Yu Y."/>
        </authorList>
    </citation>
    <scope>NUCLEOTIDE SEQUENCE</scope>
    <source>
        <strain evidence="1">B73</strain>
    </source>
</reference>
<dbReference type="AlphaFoldDB" id="B7ZXQ6"/>